<dbReference type="EMBL" id="KN659486">
    <property type="protein sequence ID" value="KHN19073.1"/>
    <property type="molecule type" value="Genomic_DNA"/>
</dbReference>
<organism evidence="2">
    <name type="scientific">Glycine soja</name>
    <name type="common">Wild soybean</name>
    <dbReference type="NCBI Taxonomy" id="3848"/>
    <lineage>
        <taxon>Eukaryota</taxon>
        <taxon>Viridiplantae</taxon>
        <taxon>Streptophyta</taxon>
        <taxon>Embryophyta</taxon>
        <taxon>Tracheophyta</taxon>
        <taxon>Spermatophyta</taxon>
        <taxon>Magnoliopsida</taxon>
        <taxon>eudicotyledons</taxon>
        <taxon>Gunneridae</taxon>
        <taxon>Pentapetalae</taxon>
        <taxon>rosids</taxon>
        <taxon>fabids</taxon>
        <taxon>Fabales</taxon>
        <taxon>Fabaceae</taxon>
        <taxon>Papilionoideae</taxon>
        <taxon>50 kb inversion clade</taxon>
        <taxon>NPAAA clade</taxon>
        <taxon>indigoferoid/millettioid clade</taxon>
        <taxon>Phaseoleae</taxon>
        <taxon>Glycine</taxon>
        <taxon>Glycine subgen. Soja</taxon>
    </lineage>
</organism>
<sequence length="346" mass="39046">MAYYSSAYSGSENYGEYNFNSYALNYDYAQIPSYMAYTSYEYNQNQPYYGYDSSLYYAPNYPAETYQTQTTSYSATTYSDPKSVVYVPNNGMSQLVISYSKAEFNVPEFDDYDPTPYGGGYDIDQTYGKALPPSDKICYPRSGSSPITEPQPLFSGPIVPLPTIEEGIEEKPITPQNGAIIQTKTEEKPQSQDSGKDHPKEVEDNNFDTESEGSDDHEDDNYSESGIDEGYNGGQGYDEHEKQVVPVVPQYPSGYGLEAMDICESLFGYWPCLDRMKKKRECCCEEVSYRGNNCQENMWQGTADYLFGSPNPYGGSGYGGDVVYGYQRHHPMQAQYKQIDYTDGSW</sequence>
<dbReference type="GO" id="GO:0004674">
    <property type="term" value="F:protein serine/threonine kinase activity"/>
    <property type="evidence" value="ECO:0007669"/>
    <property type="project" value="TreeGrafter"/>
</dbReference>
<reference evidence="3 4" key="2">
    <citation type="submission" date="2018-09" db="EMBL/GenBank/DDBJ databases">
        <title>A high-quality reference genome of wild soybean provides a powerful tool to mine soybean genomes.</title>
        <authorList>
            <person name="Xie M."/>
            <person name="Chung C.Y.L."/>
            <person name="Li M.-W."/>
            <person name="Wong F.-L."/>
            <person name="Chan T.-F."/>
            <person name="Lam H.-M."/>
        </authorList>
    </citation>
    <scope>NUCLEOTIDE SEQUENCE [LARGE SCALE GENOMIC DNA]</scope>
    <source>
        <strain evidence="4">cv. W05</strain>
        <tissue evidence="3">Hypocotyl of etiolated seedlings</tissue>
    </source>
</reference>
<dbReference type="PANTHER" id="PTHR33971">
    <property type="entry name" value="OS06G0232000 PROTEIN"/>
    <property type="match status" value="1"/>
</dbReference>
<evidence type="ECO:0000313" key="4">
    <source>
        <dbReference type="Proteomes" id="UP000289340"/>
    </source>
</evidence>
<dbReference type="InterPro" id="IPR038943">
    <property type="entry name" value="PLDrp1-like"/>
</dbReference>
<reference evidence="2" key="1">
    <citation type="submission" date="2014-07" db="EMBL/GenBank/DDBJ databases">
        <title>Identification of a novel salt tolerance gene in wild soybean by whole-genome sequencing.</title>
        <authorList>
            <person name="Lam H.-M."/>
            <person name="Qi X."/>
            <person name="Li M.-W."/>
            <person name="Liu X."/>
            <person name="Xie M."/>
            <person name="Ni M."/>
            <person name="Xu X."/>
        </authorList>
    </citation>
    <scope>NUCLEOTIDE SEQUENCE [LARGE SCALE GENOMIC DNA]</scope>
    <source>
        <tissue evidence="2">Root</tissue>
    </source>
</reference>
<keyword evidence="4" id="KW-1185">Reference proteome</keyword>
<dbReference type="GO" id="GO:0070300">
    <property type="term" value="F:phosphatidic acid binding"/>
    <property type="evidence" value="ECO:0007669"/>
    <property type="project" value="InterPro"/>
</dbReference>
<dbReference type="Proteomes" id="UP000053555">
    <property type="component" value="Unassembled WGS sequence"/>
</dbReference>
<evidence type="ECO:0000313" key="3">
    <source>
        <dbReference type="EMBL" id="RZB82758.1"/>
    </source>
</evidence>
<proteinExistence type="predicted"/>
<dbReference type="EMBL" id="QZWG01000011">
    <property type="protein sequence ID" value="RZB82758.1"/>
    <property type="molecule type" value="Genomic_DNA"/>
</dbReference>
<evidence type="ECO:0000313" key="2">
    <source>
        <dbReference type="EMBL" id="KHN19073.1"/>
    </source>
</evidence>
<dbReference type="AlphaFoldDB" id="A0A0B2QGJ7"/>
<feature type="region of interest" description="Disordered" evidence="1">
    <location>
        <begin position="184"/>
        <end position="237"/>
    </location>
</feature>
<protein>
    <submittedName>
        <fullName evidence="2">Uncharacterized protein</fullName>
    </submittedName>
</protein>
<name>A0A0B2QGJ7_GLYSO</name>
<dbReference type="Proteomes" id="UP000289340">
    <property type="component" value="Chromosome 11"/>
</dbReference>
<evidence type="ECO:0000256" key="1">
    <source>
        <dbReference type="SAM" id="MobiDB-lite"/>
    </source>
</evidence>
<accession>A0A0B2QGJ7</accession>
<dbReference type="PANTHER" id="PTHR33971:SF3">
    <property type="entry name" value="UBIQUITIN CARBOXYL-TERMINAL HYDROLASE 36"/>
    <property type="match status" value="1"/>
</dbReference>
<dbReference type="Gramene" id="XM_028333897.1">
    <property type="protein sequence ID" value="XP_028189698.1"/>
    <property type="gene ID" value="LOC114376004"/>
</dbReference>
<feature type="compositionally biased region" description="Basic and acidic residues" evidence="1">
    <location>
        <begin position="184"/>
        <end position="203"/>
    </location>
</feature>
<feature type="compositionally biased region" description="Acidic residues" evidence="1">
    <location>
        <begin position="204"/>
        <end position="222"/>
    </location>
</feature>
<gene>
    <name evidence="3" type="ORF">D0Y65_031728</name>
    <name evidence="2" type="ORF">glysoja_029935</name>
</gene>